<gene>
    <name evidence="3" type="ORF">ACJMK2_016412</name>
</gene>
<keyword evidence="2" id="KW-1133">Transmembrane helix</keyword>
<feature type="region of interest" description="Disordered" evidence="1">
    <location>
        <begin position="311"/>
        <end position="336"/>
    </location>
</feature>
<feature type="region of interest" description="Disordered" evidence="1">
    <location>
        <begin position="34"/>
        <end position="55"/>
    </location>
</feature>
<keyword evidence="4" id="KW-1185">Reference proteome</keyword>
<name>A0ABD3UVL0_SINWO</name>
<accession>A0ABD3UVL0</accession>
<dbReference type="EMBL" id="JBJQND010000015">
    <property type="protein sequence ID" value="KAL3852796.1"/>
    <property type="molecule type" value="Genomic_DNA"/>
</dbReference>
<dbReference type="Proteomes" id="UP001634394">
    <property type="component" value="Unassembled WGS sequence"/>
</dbReference>
<comment type="caution">
    <text evidence="3">The sequence shown here is derived from an EMBL/GenBank/DDBJ whole genome shotgun (WGS) entry which is preliminary data.</text>
</comment>
<proteinExistence type="predicted"/>
<evidence type="ECO:0000313" key="3">
    <source>
        <dbReference type="EMBL" id="KAL3852796.1"/>
    </source>
</evidence>
<reference evidence="3 4" key="1">
    <citation type="submission" date="2024-11" db="EMBL/GenBank/DDBJ databases">
        <title>Chromosome-level genome assembly of the freshwater bivalve Anodonta woodiana.</title>
        <authorList>
            <person name="Chen X."/>
        </authorList>
    </citation>
    <scope>NUCLEOTIDE SEQUENCE [LARGE SCALE GENOMIC DNA]</scope>
    <source>
        <strain evidence="3">MN2024</strain>
        <tissue evidence="3">Gills</tissue>
    </source>
</reference>
<protein>
    <submittedName>
        <fullName evidence="3">Uncharacterized protein</fullName>
    </submittedName>
</protein>
<feature type="region of interest" description="Disordered" evidence="1">
    <location>
        <begin position="252"/>
        <end position="280"/>
    </location>
</feature>
<feature type="compositionally biased region" description="Basic and acidic residues" evidence="1">
    <location>
        <begin position="323"/>
        <end position="336"/>
    </location>
</feature>
<dbReference type="AlphaFoldDB" id="A0ABD3UVL0"/>
<evidence type="ECO:0000256" key="1">
    <source>
        <dbReference type="SAM" id="MobiDB-lite"/>
    </source>
</evidence>
<keyword evidence="2" id="KW-0812">Transmembrane</keyword>
<feature type="transmembrane region" description="Helical" evidence="2">
    <location>
        <begin position="71"/>
        <end position="94"/>
    </location>
</feature>
<organism evidence="3 4">
    <name type="scientific">Sinanodonta woodiana</name>
    <name type="common">Chinese pond mussel</name>
    <name type="synonym">Anodonta woodiana</name>
    <dbReference type="NCBI Taxonomy" id="1069815"/>
    <lineage>
        <taxon>Eukaryota</taxon>
        <taxon>Metazoa</taxon>
        <taxon>Spiralia</taxon>
        <taxon>Lophotrochozoa</taxon>
        <taxon>Mollusca</taxon>
        <taxon>Bivalvia</taxon>
        <taxon>Autobranchia</taxon>
        <taxon>Heteroconchia</taxon>
        <taxon>Palaeoheterodonta</taxon>
        <taxon>Unionida</taxon>
        <taxon>Unionoidea</taxon>
        <taxon>Unionidae</taxon>
        <taxon>Unioninae</taxon>
        <taxon>Sinanodonta</taxon>
    </lineage>
</organism>
<sequence>MTDIDLNLKKAYRWDEERTYIIFEGNGSIIYPTRSTPQYSTSQKPVSSVSLPTHGRDAHTNEVGTADTGHAIKIIGIIIASLLALIFIALIVIWRSRKNDHKRVYIRHRAKRDDPKSVHAANEPVRTHSYEMPSTSLDTVAIQRQKRWPGVRNVSMLIRHTLGINSKHDSIFFNKQSESVPVPLLNPAPDFPNGDRKGKGRAACQTIQSASRPSNCLSTSSYVLMEMRQRENVYNTLTSRTDSNQYDELITETTGSGVHSSDPVTTGYPSDNGANLQSGEQKNAPFSILNKEEDTPDTDLLPKFTELECIDEGQRNSISDTSHSSRPDKCESNEDY</sequence>
<keyword evidence="2" id="KW-0472">Membrane</keyword>
<feature type="compositionally biased region" description="Polar residues" evidence="1">
    <location>
        <begin position="34"/>
        <end position="51"/>
    </location>
</feature>
<evidence type="ECO:0000313" key="4">
    <source>
        <dbReference type="Proteomes" id="UP001634394"/>
    </source>
</evidence>
<evidence type="ECO:0000256" key="2">
    <source>
        <dbReference type="SAM" id="Phobius"/>
    </source>
</evidence>